<protein>
    <submittedName>
        <fullName evidence="2">Uncharacterized protein</fullName>
    </submittedName>
</protein>
<evidence type="ECO:0000313" key="2">
    <source>
        <dbReference type="EMBL" id="SNT19086.1"/>
    </source>
</evidence>
<evidence type="ECO:0000313" key="3">
    <source>
        <dbReference type="Proteomes" id="UP000198393"/>
    </source>
</evidence>
<organism evidence="2 3">
    <name type="scientific">Ekhidna lutea</name>
    <dbReference type="NCBI Taxonomy" id="447679"/>
    <lineage>
        <taxon>Bacteria</taxon>
        <taxon>Pseudomonadati</taxon>
        <taxon>Bacteroidota</taxon>
        <taxon>Cytophagia</taxon>
        <taxon>Cytophagales</taxon>
        <taxon>Reichenbachiellaceae</taxon>
        <taxon>Ekhidna</taxon>
    </lineage>
</organism>
<sequence length="306" mass="34817">MKSLLSITIVCACMMAEAQPAYPTTPAEAQVIYSDLDNFLTAFNLLEADSDSIAVLNENYFSKASPGLIEYIGRHGLTPEKLAKALGRNPDQYALLPDFRKKIKSFIKRYSKNLLTFHDVVPNAMYPPTYLIVGSNRGIAQASPKGQLVTIERAIDSPEELLHLMLHELTHFQQALTLGFQNYIKTYSQTNNMLDLVLREGGAEFVSYYLVEKGKRPYRNKKYFEANEADLKARFITDLENQEQSYWMWESLSESNKHTLLGYTIGYKICEAYYLNAEDKNQALFDILGISNAQSFLQESGYFTKN</sequence>
<accession>A0A239KL51</accession>
<keyword evidence="3" id="KW-1185">Reference proteome</keyword>
<dbReference type="OrthoDB" id="6402335at2"/>
<feature type="chain" id="PRO_5012624847" evidence="1">
    <location>
        <begin position="19"/>
        <end position="306"/>
    </location>
</feature>
<evidence type="ECO:0000256" key="1">
    <source>
        <dbReference type="SAM" id="SignalP"/>
    </source>
</evidence>
<dbReference type="RefSeq" id="WP_144017426.1">
    <property type="nucleotide sequence ID" value="NZ_FZPD01000004.1"/>
</dbReference>
<gene>
    <name evidence="2" type="ORF">SAMN05421640_2758</name>
</gene>
<name>A0A239KL51_EKHLU</name>
<keyword evidence="1" id="KW-0732">Signal</keyword>
<dbReference type="Proteomes" id="UP000198393">
    <property type="component" value="Unassembled WGS sequence"/>
</dbReference>
<dbReference type="AlphaFoldDB" id="A0A239KL51"/>
<reference evidence="2 3" key="1">
    <citation type="submission" date="2017-06" db="EMBL/GenBank/DDBJ databases">
        <authorList>
            <person name="Kim H.J."/>
            <person name="Triplett B.A."/>
        </authorList>
    </citation>
    <scope>NUCLEOTIDE SEQUENCE [LARGE SCALE GENOMIC DNA]</scope>
    <source>
        <strain evidence="2 3">DSM 19307</strain>
    </source>
</reference>
<feature type="signal peptide" evidence="1">
    <location>
        <begin position="1"/>
        <end position="18"/>
    </location>
</feature>
<dbReference type="EMBL" id="FZPD01000004">
    <property type="protein sequence ID" value="SNT19086.1"/>
    <property type="molecule type" value="Genomic_DNA"/>
</dbReference>
<proteinExistence type="predicted"/>